<sequence>MSQSTFEHVWTPRDDEANEVQSHLTLTQSEGASAPCHNGLAAEAAALGQAGRPLPSTDSVIRLLSRLVGSVSGCESPPITPNCGAHVAPSARRRCDGHLPSGHPNVKRARIEVKEKSIIDMHMSGTSILIIASARRGTSCVSRRSPASIALTDALCQSQGYVR</sequence>
<evidence type="ECO:0000313" key="2">
    <source>
        <dbReference type="Proteomes" id="UP000308197"/>
    </source>
</evidence>
<dbReference type="InParanoid" id="A0A5C3P5A8"/>
<accession>A0A5C3P5A8</accession>
<dbReference type="EMBL" id="ML211317">
    <property type="protein sequence ID" value="TFK84432.1"/>
    <property type="molecule type" value="Genomic_DNA"/>
</dbReference>
<keyword evidence="2" id="KW-1185">Reference proteome</keyword>
<organism evidence="1 2">
    <name type="scientific">Polyporus arcularius HHB13444</name>
    <dbReference type="NCBI Taxonomy" id="1314778"/>
    <lineage>
        <taxon>Eukaryota</taxon>
        <taxon>Fungi</taxon>
        <taxon>Dikarya</taxon>
        <taxon>Basidiomycota</taxon>
        <taxon>Agaricomycotina</taxon>
        <taxon>Agaricomycetes</taxon>
        <taxon>Polyporales</taxon>
        <taxon>Polyporaceae</taxon>
        <taxon>Polyporus</taxon>
    </lineage>
</organism>
<gene>
    <name evidence="1" type="ORF">K466DRAFT_225877</name>
</gene>
<dbReference type="AlphaFoldDB" id="A0A5C3P5A8"/>
<evidence type="ECO:0000313" key="1">
    <source>
        <dbReference type="EMBL" id="TFK84432.1"/>
    </source>
</evidence>
<dbReference type="Proteomes" id="UP000308197">
    <property type="component" value="Unassembled WGS sequence"/>
</dbReference>
<reference evidence="1 2" key="1">
    <citation type="journal article" date="2019" name="Nat. Ecol. Evol.">
        <title>Megaphylogeny resolves global patterns of mushroom evolution.</title>
        <authorList>
            <person name="Varga T."/>
            <person name="Krizsan K."/>
            <person name="Foldi C."/>
            <person name="Dima B."/>
            <person name="Sanchez-Garcia M."/>
            <person name="Sanchez-Ramirez S."/>
            <person name="Szollosi G.J."/>
            <person name="Szarkandi J.G."/>
            <person name="Papp V."/>
            <person name="Albert L."/>
            <person name="Andreopoulos W."/>
            <person name="Angelini C."/>
            <person name="Antonin V."/>
            <person name="Barry K.W."/>
            <person name="Bougher N.L."/>
            <person name="Buchanan P."/>
            <person name="Buyck B."/>
            <person name="Bense V."/>
            <person name="Catcheside P."/>
            <person name="Chovatia M."/>
            <person name="Cooper J."/>
            <person name="Damon W."/>
            <person name="Desjardin D."/>
            <person name="Finy P."/>
            <person name="Geml J."/>
            <person name="Haridas S."/>
            <person name="Hughes K."/>
            <person name="Justo A."/>
            <person name="Karasinski D."/>
            <person name="Kautmanova I."/>
            <person name="Kiss B."/>
            <person name="Kocsube S."/>
            <person name="Kotiranta H."/>
            <person name="LaButti K.M."/>
            <person name="Lechner B.E."/>
            <person name="Liimatainen K."/>
            <person name="Lipzen A."/>
            <person name="Lukacs Z."/>
            <person name="Mihaltcheva S."/>
            <person name="Morgado L.N."/>
            <person name="Niskanen T."/>
            <person name="Noordeloos M.E."/>
            <person name="Ohm R.A."/>
            <person name="Ortiz-Santana B."/>
            <person name="Ovrebo C."/>
            <person name="Racz N."/>
            <person name="Riley R."/>
            <person name="Savchenko A."/>
            <person name="Shiryaev A."/>
            <person name="Soop K."/>
            <person name="Spirin V."/>
            <person name="Szebenyi C."/>
            <person name="Tomsovsky M."/>
            <person name="Tulloss R.E."/>
            <person name="Uehling J."/>
            <person name="Grigoriev I.V."/>
            <person name="Vagvolgyi C."/>
            <person name="Papp T."/>
            <person name="Martin F.M."/>
            <person name="Miettinen O."/>
            <person name="Hibbett D.S."/>
            <person name="Nagy L.G."/>
        </authorList>
    </citation>
    <scope>NUCLEOTIDE SEQUENCE [LARGE SCALE GENOMIC DNA]</scope>
    <source>
        <strain evidence="1 2">HHB13444</strain>
    </source>
</reference>
<proteinExistence type="predicted"/>
<protein>
    <submittedName>
        <fullName evidence="1">Uncharacterized protein</fullName>
    </submittedName>
</protein>
<name>A0A5C3P5A8_9APHY</name>